<proteinExistence type="predicted"/>
<accession>M5E1I6</accession>
<dbReference type="InParanoid" id="M5E1I6"/>
<gene>
    <name evidence="1" type="ORF">HSACCH_01327</name>
</gene>
<keyword evidence="2" id="KW-1185">Reference proteome</keyword>
<dbReference type="Pfam" id="PF01177">
    <property type="entry name" value="Asp_Glu_race"/>
    <property type="match status" value="1"/>
</dbReference>
<evidence type="ECO:0000313" key="1">
    <source>
        <dbReference type="EMBL" id="CCU79427.1"/>
    </source>
</evidence>
<dbReference type="PROSITE" id="PS00924">
    <property type="entry name" value="ASP_GLU_RACEMASE_2"/>
    <property type="match status" value="1"/>
</dbReference>
<dbReference type="eggNOG" id="COG0796">
    <property type="taxonomic scope" value="Bacteria"/>
</dbReference>
<dbReference type="InterPro" id="IPR033134">
    <property type="entry name" value="Asp/Glu_racemase_AS_2"/>
</dbReference>
<reference evidence="2" key="1">
    <citation type="journal article" date="2013" name="Genome Announc.">
        <title>Genome Sequence of Halanaerobium saccharolyticum subsp. saccharolyticum Strain DSM 6643T, a Halophilic Hydrogen-Producing Bacterium.</title>
        <authorList>
            <person name="Kivisto A."/>
            <person name="Larjo A."/>
            <person name="Ciranna A."/>
            <person name="Santala V."/>
            <person name="Roos C."/>
            <person name="Karp M."/>
        </authorList>
    </citation>
    <scope>NUCLEOTIDE SEQUENCE [LARGE SCALE GENOMIC DNA]</scope>
    <source>
        <strain evidence="2">DSM 6643</strain>
    </source>
</reference>
<dbReference type="RefSeq" id="WP_005488770.1">
    <property type="nucleotide sequence ID" value="NZ_CAUI01000015.1"/>
</dbReference>
<protein>
    <submittedName>
        <fullName evidence="1">Asp/Glu racemase</fullName>
    </submittedName>
</protein>
<dbReference type="AlphaFoldDB" id="M5E1I6"/>
<dbReference type="Proteomes" id="UP000012063">
    <property type="component" value="Unassembled WGS sequence"/>
</dbReference>
<dbReference type="EMBL" id="CAUI01000015">
    <property type="protein sequence ID" value="CCU79427.1"/>
    <property type="molecule type" value="Genomic_DNA"/>
</dbReference>
<comment type="caution">
    <text evidence="1">The sequence shown here is derived from an EMBL/GenBank/DDBJ whole genome shotgun (WGS) entry which is preliminary data.</text>
</comment>
<dbReference type="STRING" id="1293054.HSACCH_01327"/>
<dbReference type="InterPro" id="IPR001920">
    <property type="entry name" value="Asp/Glu_race"/>
</dbReference>
<dbReference type="SUPFAM" id="SSF53681">
    <property type="entry name" value="Aspartate/glutamate racemase"/>
    <property type="match status" value="1"/>
</dbReference>
<organism evidence="1 2">
    <name type="scientific">Halanaerobium saccharolyticum subsp. saccharolyticum DSM 6643</name>
    <dbReference type="NCBI Taxonomy" id="1293054"/>
    <lineage>
        <taxon>Bacteria</taxon>
        <taxon>Bacillati</taxon>
        <taxon>Bacillota</taxon>
        <taxon>Clostridia</taxon>
        <taxon>Halanaerobiales</taxon>
        <taxon>Halanaerobiaceae</taxon>
        <taxon>Halanaerobium</taxon>
    </lineage>
</organism>
<sequence length="219" mass="24256">MEKIKLAVIAGTPYDTMLGRDYYSSKGYDIVSAYTSESSAEQNKLQYSNPEKLQQITLDKIMELKEQGAKAVIIYCNSLSAVLDKEDLIRSSGLALLTPLDVYRNLSVSASKKIAILAANSQSAVKIEKIIAKNNSKTEFITAGVMPIINAIEAKIEPGNIYDDHGLKELINSFQKMGADYLLLGCTHLPYLKNEIDDNFEKIIDPADEILDMLLEQIS</sequence>
<dbReference type="InterPro" id="IPR015942">
    <property type="entry name" value="Asp/Glu/hydantoin_racemase"/>
</dbReference>
<dbReference type="Gene3D" id="3.40.50.1860">
    <property type="match status" value="2"/>
</dbReference>
<dbReference type="GO" id="GO:0047661">
    <property type="term" value="F:amino-acid racemase activity"/>
    <property type="evidence" value="ECO:0007669"/>
    <property type="project" value="InterPro"/>
</dbReference>
<evidence type="ECO:0000313" key="2">
    <source>
        <dbReference type="Proteomes" id="UP000012063"/>
    </source>
</evidence>
<name>M5E1I6_9FIRM</name>